<gene>
    <name evidence="1" type="ORF">ACFQE0_05405</name>
</gene>
<dbReference type="Proteomes" id="UP001596292">
    <property type="component" value="Unassembled WGS sequence"/>
</dbReference>
<name>A0ABW2BIA8_9HYPH</name>
<evidence type="ECO:0000313" key="1">
    <source>
        <dbReference type="EMBL" id="MFC6789116.1"/>
    </source>
</evidence>
<protein>
    <submittedName>
        <fullName evidence="1">DUF1223 domain-containing protein</fullName>
    </submittedName>
</protein>
<accession>A0ABW2BIA8</accession>
<dbReference type="Pfam" id="PF06764">
    <property type="entry name" value="DUF1223"/>
    <property type="match status" value="1"/>
</dbReference>
<organism evidence="1 2">
    <name type="scientific">Methylobacterium komagatae</name>
    <dbReference type="NCBI Taxonomy" id="374425"/>
    <lineage>
        <taxon>Bacteria</taxon>
        <taxon>Pseudomonadati</taxon>
        <taxon>Pseudomonadota</taxon>
        <taxon>Alphaproteobacteria</taxon>
        <taxon>Hyphomicrobiales</taxon>
        <taxon>Methylobacteriaceae</taxon>
        <taxon>Methylobacterium</taxon>
    </lineage>
</organism>
<dbReference type="InterPro" id="IPR036249">
    <property type="entry name" value="Thioredoxin-like_sf"/>
</dbReference>
<dbReference type="InterPro" id="IPR010634">
    <property type="entry name" value="DUF1223"/>
</dbReference>
<dbReference type="SUPFAM" id="SSF52833">
    <property type="entry name" value="Thioredoxin-like"/>
    <property type="match status" value="1"/>
</dbReference>
<comment type="caution">
    <text evidence="1">The sequence shown here is derived from an EMBL/GenBank/DDBJ whole genome shotgun (WGS) entry which is preliminary data.</text>
</comment>
<dbReference type="EMBL" id="JBHSWN010000001">
    <property type="protein sequence ID" value="MFC6789116.1"/>
    <property type="molecule type" value="Genomic_DNA"/>
</dbReference>
<keyword evidence="2" id="KW-1185">Reference proteome</keyword>
<dbReference type="RefSeq" id="WP_378967809.1">
    <property type="nucleotide sequence ID" value="NZ_JBHSWN010000001.1"/>
</dbReference>
<evidence type="ECO:0000313" key="2">
    <source>
        <dbReference type="Proteomes" id="UP001596292"/>
    </source>
</evidence>
<proteinExistence type="predicted"/>
<dbReference type="PANTHER" id="PTHR36057">
    <property type="match status" value="1"/>
</dbReference>
<dbReference type="PANTHER" id="PTHR36057:SF1">
    <property type="entry name" value="LIPOPROTEIN LIPID ATTACHMENT SITE-LIKE PROTEIN, PUTATIVE (DUF1223)-RELATED"/>
    <property type="match status" value="1"/>
</dbReference>
<sequence>MALGLAPFPAQARPLVLGLFTSQSCSSCPPAEELLAELAEQPDLLPLGFHVTYWNRLGWKDAFSFEGATNRQAAYADQFGSVSFTPQLVVDGVRSLVGSRRGEADAAIADARANASTAATISLVSTGNEIGITIGEGQGTARILLVGFDRRHRTSIARGENGGRTIVQANVVRSLRDLGFWEGKPVKLSAERPVGEDFALILQEPTGRIVGAARLQAGT</sequence>
<reference evidence="2" key="1">
    <citation type="journal article" date="2019" name="Int. J. Syst. Evol. Microbiol.">
        <title>The Global Catalogue of Microorganisms (GCM) 10K type strain sequencing project: providing services to taxonomists for standard genome sequencing and annotation.</title>
        <authorList>
            <consortium name="The Broad Institute Genomics Platform"/>
            <consortium name="The Broad Institute Genome Sequencing Center for Infectious Disease"/>
            <person name="Wu L."/>
            <person name="Ma J."/>
        </authorList>
    </citation>
    <scope>NUCLEOTIDE SEQUENCE [LARGE SCALE GENOMIC DNA]</scope>
    <source>
        <strain evidence="2">CCUG 48316</strain>
    </source>
</reference>